<proteinExistence type="predicted"/>
<sequence>MRNFVMNLCLNEKMKAI</sequence>
<accession>A0A2P2PBM0</accession>
<name>A0A2P2PBM0_RHIMU</name>
<dbReference type="AlphaFoldDB" id="A0A2P2PBM0"/>
<evidence type="ECO:0000313" key="1">
    <source>
        <dbReference type="EMBL" id="MBX52158.1"/>
    </source>
</evidence>
<protein>
    <submittedName>
        <fullName evidence="1">Uncharacterized protein</fullName>
    </submittedName>
</protein>
<dbReference type="EMBL" id="GGEC01071674">
    <property type="protein sequence ID" value="MBX52158.1"/>
    <property type="molecule type" value="Transcribed_RNA"/>
</dbReference>
<organism evidence="1">
    <name type="scientific">Rhizophora mucronata</name>
    <name type="common">Asiatic mangrove</name>
    <dbReference type="NCBI Taxonomy" id="61149"/>
    <lineage>
        <taxon>Eukaryota</taxon>
        <taxon>Viridiplantae</taxon>
        <taxon>Streptophyta</taxon>
        <taxon>Embryophyta</taxon>
        <taxon>Tracheophyta</taxon>
        <taxon>Spermatophyta</taxon>
        <taxon>Magnoliopsida</taxon>
        <taxon>eudicotyledons</taxon>
        <taxon>Gunneridae</taxon>
        <taxon>Pentapetalae</taxon>
        <taxon>rosids</taxon>
        <taxon>fabids</taxon>
        <taxon>Malpighiales</taxon>
        <taxon>Rhizophoraceae</taxon>
        <taxon>Rhizophora</taxon>
    </lineage>
</organism>
<reference evidence="1" key="1">
    <citation type="submission" date="2018-02" db="EMBL/GenBank/DDBJ databases">
        <title>Rhizophora mucronata_Transcriptome.</title>
        <authorList>
            <person name="Meera S.P."/>
            <person name="Sreeshan A."/>
            <person name="Augustine A."/>
        </authorList>
    </citation>
    <scope>NUCLEOTIDE SEQUENCE</scope>
    <source>
        <tissue evidence="1">Leaf</tissue>
    </source>
</reference>